<evidence type="ECO:0000256" key="1">
    <source>
        <dbReference type="SAM" id="MobiDB-lite"/>
    </source>
</evidence>
<sequence length="238" mass="26583">MLMQASRTTLLSPTCGLRSLTDSRCKTLASCSRNISHFHANPVLSAYGSVPSFGIRASRPVDYWKRGLTSSQISVETLLPSSHPLEVSLSGEHADSPSRSTTTRPNEERPREIPKKKLALLYARGFPLYMLPQDVQTKFEHLGPVKHMWMERTAAGELTGDATIMYENPTQVERIMRLQSLVPIVVEGNVIKASYCWGLNKPVGNEWLLVYNLPEGVLEEEVKEALKAEAVRFSDQIT</sequence>
<name>A0A165D1U1_9APHY</name>
<organism evidence="2 3">
    <name type="scientific">Laetiporus sulphureus 93-53</name>
    <dbReference type="NCBI Taxonomy" id="1314785"/>
    <lineage>
        <taxon>Eukaryota</taxon>
        <taxon>Fungi</taxon>
        <taxon>Dikarya</taxon>
        <taxon>Basidiomycota</taxon>
        <taxon>Agaricomycotina</taxon>
        <taxon>Agaricomycetes</taxon>
        <taxon>Polyporales</taxon>
        <taxon>Laetiporus</taxon>
    </lineage>
</organism>
<dbReference type="EMBL" id="KV427640">
    <property type="protein sequence ID" value="KZT03982.1"/>
    <property type="molecule type" value="Genomic_DNA"/>
</dbReference>
<evidence type="ECO:0000313" key="3">
    <source>
        <dbReference type="Proteomes" id="UP000076871"/>
    </source>
</evidence>
<feature type="region of interest" description="Disordered" evidence="1">
    <location>
        <begin position="86"/>
        <end position="112"/>
    </location>
</feature>
<dbReference type="InterPro" id="IPR035979">
    <property type="entry name" value="RBD_domain_sf"/>
</dbReference>
<dbReference type="AlphaFoldDB" id="A0A165D1U1"/>
<dbReference type="RefSeq" id="XP_040761722.1">
    <property type="nucleotide sequence ID" value="XM_040902005.1"/>
</dbReference>
<keyword evidence="3" id="KW-1185">Reference proteome</keyword>
<accession>A0A165D1U1</accession>
<proteinExistence type="predicted"/>
<gene>
    <name evidence="2" type="ORF">LAESUDRAFT_321728</name>
</gene>
<dbReference type="SUPFAM" id="SSF54928">
    <property type="entry name" value="RNA-binding domain, RBD"/>
    <property type="match status" value="1"/>
</dbReference>
<dbReference type="Proteomes" id="UP000076871">
    <property type="component" value="Unassembled WGS sequence"/>
</dbReference>
<evidence type="ECO:0000313" key="2">
    <source>
        <dbReference type="EMBL" id="KZT03982.1"/>
    </source>
</evidence>
<evidence type="ECO:0008006" key="4">
    <source>
        <dbReference type="Google" id="ProtNLM"/>
    </source>
</evidence>
<dbReference type="GO" id="GO:0003676">
    <property type="term" value="F:nucleic acid binding"/>
    <property type="evidence" value="ECO:0007669"/>
    <property type="project" value="InterPro"/>
</dbReference>
<reference evidence="2 3" key="1">
    <citation type="journal article" date="2016" name="Mol. Biol. Evol.">
        <title>Comparative Genomics of Early-Diverging Mushroom-Forming Fungi Provides Insights into the Origins of Lignocellulose Decay Capabilities.</title>
        <authorList>
            <person name="Nagy L.G."/>
            <person name="Riley R."/>
            <person name="Tritt A."/>
            <person name="Adam C."/>
            <person name="Daum C."/>
            <person name="Floudas D."/>
            <person name="Sun H."/>
            <person name="Yadav J.S."/>
            <person name="Pangilinan J."/>
            <person name="Larsson K.H."/>
            <person name="Matsuura K."/>
            <person name="Barry K."/>
            <person name="Labutti K."/>
            <person name="Kuo R."/>
            <person name="Ohm R.A."/>
            <person name="Bhattacharya S.S."/>
            <person name="Shirouzu T."/>
            <person name="Yoshinaga Y."/>
            <person name="Martin F.M."/>
            <person name="Grigoriev I.V."/>
            <person name="Hibbett D.S."/>
        </authorList>
    </citation>
    <scope>NUCLEOTIDE SEQUENCE [LARGE SCALE GENOMIC DNA]</scope>
    <source>
        <strain evidence="2 3">93-53</strain>
    </source>
</reference>
<protein>
    <recommendedName>
        <fullName evidence="4">RRM domain-containing protein</fullName>
    </recommendedName>
</protein>
<dbReference type="GeneID" id="63819036"/>
<dbReference type="InParanoid" id="A0A165D1U1"/>